<keyword evidence="1" id="KW-0813">Transport</keyword>
<name>A0ABY2KH70_9STAP</name>
<keyword evidence="2" id="KW-0547">Nucleotide-binding</keyword>
<organism evidence="5 6">
    <name type="scientific">Staphylococcus croceilyticus</name>
    <dbReference type="NCBI Taxonomy" id="319942"/>
    <lineage>
        <taxon>Bacteria</taxon>
        <taxon>Bacillati</taxon>
        <taxon>Bacillota</taxon>
        <taxon>Bacilli</taxon>
        <taxon>Bacillales</taxon>
        <taxon>Staphylococcaceae</taxon>
        <taxon>Staphylococcus</taxon>
    </lineage>
</organism>
<dbReference type="InterPro" id="IPR027417">
    <property type="entry name" value="P-loop_NTPase"/>
</dbReference>
<evidence type="ECO:0000256" key="1">
    <source>
        <dbReference type="ARBA" id="ARBA00022448"/>
    </source>
</evidence>
<sequence length="61" mass="7154">MNQHANDLSDGQKRLLDFVLTLIGNPQFLILDEPTAAMDIETREHFWQIIYRLKTQNITIL</sequence>
<evidence type="ECO:0000259" key="4">
    <source>
        <dbReference type="Pfam" id="PF13304"/>
    </source>
</evidence>
<dbReference type="InterPro" id="IPR050763">
    <property type="entry name" value="ABC_transporter_ATP-binding"/>
</dbReference>
<protein>
    <submittedName>
        <fullName evidence="5">ATP-binding cassette domain-containing protein</fullName>
    </submittedName>
</protein>
<evidence type="ECO:0000313" key="5">
    <source>
        <dbReference type="EMBL" id="TGA79936.1"/>
    </source>
</evidence>
<dbReference type="GO" id="GO:0005524">
    <property type="term" value="F:ATP binding"/>
    <property type="evidence" value="ECO:0007669"/>
    <property type="project" value="UniProtKB-KW"/>
</dbReference>
<evidence type="ECO:0000313" key="6">
    <source>
        <dbReference type="Proteomes" id="UP000298482"/>
    </source>
</evidence>
<dbReference type="Gene3D" id="3.40.50.300">
    <property type="entry name" value="P-loop containing nucleotide triphosphate hydrolases"/>
    <property type="match status" value="1"/>
</dbReference>
<dbReference type="PANTHER" id="PTHR42711:SF17">
    <property type="entry name" value="ABC TRANSPORTER ATP-BINDING PROTEIN"/>
    <property type="match status" value="1"/>
</dbReference>
<evidence type="ECO:0000256" key="3">
    <source>
        <dbReference type="ARBA" id="ARBA00022840"/>
    </source>
</evidence>
<proteinExistence type="predicted"/>
<comment type="caution">
    <text evidence="5">The sequence shown here is derived from an EMBL/GenBank/DDBJ whole genome shotgun (WGS) entry which is preliminary data.</text>
</comment>
<dbReference type="PANTHER" id="PTHR42711">
    <property type="entry name" value="ABC TRANSPORTER ATP-BINDING PROTEIN"/>
    <property type="match status" value="1"/>
</dbReference>
<accession>A0ABY2KH70</accession>
<gene>
    <name evidence="5" type="ORF">E2556_04900</name>
</gene>
<dbReference type="Proteomes" id="UP000298482">
    <property type="component" value="Unassembled WGS sequence"/>
</dbReference>
<keyword evidence="6" id="KW-1185">Reference proteome</keyword>
<feature type="domain" description="ATPase AAA-type core" evidence="4">
    <location>
        <begin position="5"/>
        <end position="55"/>
    </location>
</feature>
<dbReference type="InterPro" id="IPR003959">
    <property type="entry name" value="ATPase_AAA_core"/>
</dbReference>
<dbReference type="Pfam" id="PF13304">
    <property type="entry name" value="AAA_21"/>
    <property type="match status" value="1"/>
</dbReference>
<dbReference type="EMBL" id="SRJF01000004">
    <property type="protein sequence ID" value="TGA79936.1"/>
    <property type="molecule type" value="Genomic_DNA"/>
</dbReference>
<reference evidence="5 6" key="1">
    <citation type="submission" date="2019-04" db="EMBL/GenBank/DDBJ databases">
        <title>Genomic characterization of Staphylococcus petrasii strains.</title>
        <authorList>
            <person name="Vrbovska V."/>
            <person name="Kovarovic V."/>
            <person name="Maslanova I."/>
            <person name="Indrakova A."/>
            <person name="Petras P."/>
            <person name="Sedo O."/>
            <person name="Svec P."/>
            <person name="Fisarova L."/>
            <person name="Sedlacek I."/>
            <person name="Doskar J."/>
            <person name="Pantucek R."/>
        </authorList>
    </citation>
    <scope>NUCLEOTIDE SEQUENCE [LARGE SCALE GENOMIC DNA]</scope>
    <source>
        <strain evidence="5 6">CCM 8421</strain>
    </source>
</reference>
<evidence type="ECO:0000256" key="2">
    <source>
        <dbReference type="ARBA" id="ARBA00022741"/>
    </source>
</evidence>
<dbReference type="SUPFAM" id="SSF52540">
    <property type="entry name" value="P-loop containing nucleoside triphosphate hydrolases"/>
    <property type="match status" value="1"/>
</dbReference>
<keyword evidence="3 5" id="KW-0067">ATP-binding</keyword>